<gene>
    <name evidence="2" type="ORF">UV8b_05493</name>
</gene>
<organism evidence="2 3">
    <name type="scientific">Ustilaginoidea virens</name>
    <name type="common">Rice false smut fungus</name>
    <name type="synonym">Villosiclava virens</name>
    <dbReference type="NCBI Taxonomy" id="1159556"/>
    <lineage>
        <taxon>Eukaryota</taxon>
        <taxon>Fungi</taxon>
        <taxon>Dikarya</taxon>
        <taxon>Ascomycota</taxon>
        <taxon>Pezizomycotina</taxon>
        <taxon>Sordariomycetes</taxon>
        <taxon>Hypocreomycetidae</taxon>
        <taxon>Hypocreales</taxon>
        <taxon>Clavicipitaceae</taxon>
        <taxon>Ustilaginoidea</taxon>
    </lineage>
</organism>
<proteinExistence type="predicted"/>
<feature type="compositionally biased region" description="Low complexity" evidence="1">
    <location>
        <begin position="1"/>
        <end position="12"/>
    </location>
</feature>
<keyword evidence="3" id="KW-1185">Reference proteome</keyword>
<dbReference type="EMBL" id="CP072756">
    <property type="protein sequence ID" value="QUC21250.1"/>
    <property type="molecule type" value="Genomic_DNA"/>
</dbReference>
<evidence type="ECO:0000313" key="3">
    <source>
        <dbReference type="Proteomes" id="UP000027002"/>
    </source>
</evidence>
<evidence type="ECO:0000256" key="1">
    <source>
        <dbReference type="SAM" id="MobiDB-lite"/>
    </source>
</evidence>
<dbReference type="GeneID" id="66066270"/>
<feature type="compositionally biased region" description="Basic and acidic residues" evidence="1">
    <location>
        <begin position="27"/>
        <end position="39"/>
    </location>
</feature>
<protein>
    <submittedName>
        <fullName evidence="2">Uncharacterized protein</fullName>
    </submittedName>
</protein>
<dbReference type="RefSeq" id="XP_042998923.1">
    <property type="nucleotide sequence ID" value="XM_043142990.1"/>
</dbReference>
<dbReference type="Proteomes" id="UP000027002">
    <property type="component" value="Chromosome 4"/>
</dbReference>
<dbReference type="AlphaFoldDB" id="A0A8E5HTB1"/>
<reference evidence="2" key="1">
    <citation type="submission" date="2020-03" db="EMBL/GenBank/DDBJ databases">
        <title>A mixture of massive structural variations and highly conserved coding sequences in Ustilaginoidea virens genome.</title>
        <authorList>
            <person name="Zhang K."/>
            <person name="Zhao Z."/>
            <person name="Zhang Z."/>
            <person name="Li Y."/>
            <person name="Hsiang T."/>
            <person name="Sun W."/>
        </authorList>
    </citation>
    <scope>NUCLEOTIDE SEQUENCE</scope>
    <source>
        <strain evidence="2">UV-8b</strain>
    </source>
</reference>
<dbReference type="KEGG" id="uvi:66066270"/>
<feature type="region of interest" description="Disordered" evidence="1">
    <location>
        <begin position="1"/>
        <end position="21"/>
    </location>
</feature>
<sequence length="201" mass="22154">MASAAALAPAASTKDINGSQSYRDYMRRHDTASRQRAAGECETPSETEAFHSAARYRWMLRNKPDSAILIGRTYARCRDYTSLGPSRPSPTHAHRDVTPTISPLLNYMPAWTKSSFMAAGFLGSSKFPQFASAVLAEFIGQHAAISSSPHPCHTLSRTRRHATGVTWRATSVGPSKHEQQVATGHVGRKRRQKFQRMLSPA</sequence>
<name>A0A8E5HTB1_USTVR</name>
<accession>A0A8E5HTB1</accession>
<feature type="region of interest" description="Disordered" evidence="1">
    <location>
        <begin position="27"/>
        <end position="46"/>
    </location>
</feature>
<evidence type="ECO:0000313" key="2">
    <source>
        <dbReference type="EMBL" id="QUC21250.1"/>
    </source>
</evidence>